<dbReference type="AlphaFoldDB" id="A0A093X741"/>
<dbReference type="Pfam" id="PF00069">
    <property type="entry name" value="Pkinase"/>
    <property type="match status" value="1"/>
</dbReference>
<dbReference type="HOGENOM" id="CLU_336208_0_0_1"/>
<dbReference type="InterPro" id="IPR022198">
    <property type="entry name" value="DUF3723"/>
</dbReference>
<dbReference type="SUPFAM" id="SSF56112">
    <property type="entry name" value="Protein kinase-like (PK-like)"/>
    <property type="match status" value="1"/>
</dbReference>
<evidence type="ECO:0000259" key="2">
    <source>
        <dbReference type="Pfam" id="PF00069"/>
    </source>
</evidence>
<comment type="caution">
    <text evidence="3">The sequence shown here is derived from an EMBL/GenBank/DDBJ whole genome shotgun (WGS) entry which is preliminary data.</text>
</comment>
<dbReference type="InterPro" id="IPR000719">
    <property type="entry name" value="Prot_kinase_dom"/>
</dbReference>
<proteinExistence type="predicted"/>
<dbReference type="Pfam" id="PF12520">
    <property type="entry name" value="DUF3723"/>
    <property type="match status" value="1"/>
</dbReference>
<feature type="region of interest" description="Disordered" evidence="1">
    <location>
        <begin position="19"/>
        <end position="45"/>
    </location>
</feature>
<feature type="compositionally biased region" description="Basic and acidic residues" evidence="1">
    <location>
        <begin position="19"/>
        <end position="34"/>
    </location>
</feature>
<dbReference type="GO" id="GO:0005524">
    <property type="term" value="F:ATP binding"/>
    <property type="evidence" value="ECO:0007669"/>
    <property type="project" value="InterPro"/>
</dbReference>
<feature type="domain" description="Protein kinase" evidence="2">
    <location>
        <begin position="96"/>
        <end position="193"/>
    </location>
</feature>
<accession>A0A093X741</accession>
<evidence type="ECO:0000313" key="3">
    <source>
        <dbReference type="EMBL" id="KFX41003.1"/>
    </source>
</evidence>
<dbReference type="EMBL" id="JPOX01000076">
    <property type="protein sequence ID" value="KFX41003.1"/>
    <property type="molecule type" value="Genomic_DNA"/>
</dbReference>
<protein>
    <submittedName>
        <fullName evidence="3">Putative serine/threonine-protein kinase</fullName>
    </submittedName>
</protein>
<reference key="1">
    <citation type="journal article" date="2014" name="PLoS Genet.">
        <title>Signature Gene Expression Reveals Novel Clues to the Molecular Mechanisms of Dimorphic Transition in Penicillium marneffei.</title>
        <authorList>
            <person name="Yang E."/>
            <person name="Wang G."/>
            <person name="Cai J."/>
            <person name="Woo P.C."/>
            <person name="Lau S.K."/>
            <person name="Yuen K.-Y."/>
            <person name="Chow W.-N."/>
            <person name="Lin X."/>
        </authorList>
    </citation>
    <scope>NUCLEOTIDE SEQUENCE [LARGE SCALE GENOMIC DNA]</scope>
    <source>
        <strain>PM1</strain>
    </source>
</reference>
<keyword evidence="3" id="KW-0418">Kinase</keyword>
<sequence>MSRKAASRNTILPKTLKDLRSAEDKVIPHPDTAKTTDQSSPDDLLWKEEDPSTRYLLSHKFNQAGGGWIGFENSQGLRTVFVKVVKATSHQKFQFRKTDHANLINLQEVFHSKNVTYLIYDFDRCDLPLSMVHASPNVQFTEVDIAIVCRQVLTGLWYIHEKLKISHGSIKLSDLVLSQSGQVKIANIGQSMLQGKSLEHKRRDLQGLALCDFLLKAPPEPAAWCLKPHNLTAFPFGERWYFMHEETCFCFAKKFLHMIIMDTSSSDLATYFRGFARVHLGHIVSDTYNEKNVRQYLRLFKTGQYSREDPLHTIAVTIVSETLVRAVSQHGIDVNTLYDPRTPPLLTLEQDIQLPCLQGRDLLEAAKRSPGFGEKWWVVRLYSADIPAHLKRYLNESYAVSYRSADSEILQSLWSQHNLSIMDWKAKTGSNYTYVRRAYENRDLRHAIGALLPYIGLWDSFTLRKLDYVIGSHSLEKIHKQWSIFEAPVVDPTSVGLIEGMMPSYSINDQSQIRSLMDDGTLFPRLTNDSERITVRDHFLAVKGRILSLRLFFSDASLVKRIAQPLWQYSGKDSERTLRQALLGSWDQIPGDAVPVQDTEFYFDKISVDRVVSEPGHRHAAWISYLQLWMSAFRHFIDPRRGKEGKEPGVQPLLDIQGKADFESAANKLGFNKRFPRSARYPVFQYISKTLTNSDSVEPEKVRNVRDRFVQTFPEFWDFSRSREISHEWSTDIDDKKSTFRAGRPEVEEFRKIRQYFYLKIVGNDDESPKTYPTAIAVMREIFFDFFGRFRLESISSPVEMERHPTVSPSVYSVTTELAEPTPLAALELANSQLLTKRKPWKHKPWYQ</sequence>
<dbReference type="GO" id="GO:0004672">
    <property type="term" value="F:protein kinase activity"/>
    <property type="evidence" value="ECO:0007669"/>
    <property type="project" value="InterPro"/>
</dbReference>
<dbReference type="Gene3D" id="1.10.510.10">
    <property type="entry name" value="Transferase(Phosphotransferase) domain 1"/>
    <property type="match status" value="1"/>
</dbReference>
<name>A0A093X741_TALMA</name>
<organism evidence="3">
    <name type="scientific">Talaromyces marneffei PM1</name>
    <dbReference type="NCBI Taxonomy" id="1077442"/>
    <lineage>
        <taxon>Eukaryota</taxon>
        <taxon>Fungi</taxon>
        <taxon>Dikarya</taxon>
        <taxon>Ascomycota</taxon>
        <taxon>Pezizomycotina</taxon>
        <taxon>Eurotiomycetes</taxon>
        <taxon>Eurotiomycetidae</taxon>
        <taxon>Eurotiales</taxon>
        <taxon>Trichocomaceae</taxon>
        <taxon>Talaromyces</taxon>
        <taxon>Talaromyces sect. Talaromyces</taxon>
    </lineage>
</organism>
<dbReference type="InterPro" id="IPR011009">
    <property type="entry name" value="Kinase-like_dom_sf"/>
</dbReference>
<evidence type="ECO:0000256" key="1">
    <source>
        <dbReference type="SAM" id="MobiDB-lite"/>
    </source>
</evidence>
<gene>
    <name evidence="3" type="ORF">GQ26_0760010</name>
</gene>
<reference evidence="3" key="2">
    <citation type="journal article" date="2014" name="PLoS Genet.">
        <title>Signature gene expression reveals novel clues to the molecular mechanisms of dimorphic transition in Penicillium marneffei.</title>
        <authorList>
            <person name="Yang E."/>
            <person name="Wang G."/>
            <person name="Cai J."/>
            <person name="Woo P.C."/>
            <person name="Lau S.K."/>
            <person name="Yuen K.-Y."/>
            <person name="Chow W.-N."/>
            <person name="Lin X."/>
        </authorList>
    </citation>
    <scope>NUCLEOTIDE SEQUENCE</scope>
    <source>
        <strain evidence="3">PM1</strain>
    </source>
</reference>
<keyword evidence="3" id="KW-0808">Transferase</keyword>